<evidence type="ECO:0000313" key="2">
    <source>
        <dbReference type="Proteomes" id="UP000033684"/>
    </source>
</evidence>
<comment type="caution">
    <text evidence="1">The sequence shown here is derived from an EMBL/GenBank/DDBJ whole genome shotgun (WGS) entry which is preliminary data.</text>
</comment>
<dbReference type="Proteomes" id="UP000033684">
    <property type="component" value="Unassembled WGS sequence"/>
</dbReference>
<name>A0A0F3ILV0_9GAMM</name>
<reference evidence="1 2" key="2">
    <citation type="journal article" date="2016" name="Microb. Ecol.">
        <title>Genome Characteristics of a Novel Type I Methanotroph (Sn10-6) Isolated from a Flooded Indian Rice Field.</title>
        <authorList>
            <person name="Rahalkar M.C."/>
            <person name="Pandit P.S."/>
            <person name="Dhakephalkar P.K."/>
            <person name="Pore S."/>
            <person name="Arora P."/>
            <person name="Kapse N."/>
        </authorList>
    </citation>
    <scope>NUCLEOTIDE SEQUENCE [LARGE SCALE GENOMIC DNA]</scope>
    <source>
        <strain evidence="1 2">Sn10-6</strain>
    </source>
</reference>
<dbReference type="EMBL" id="LAJX01000103">
    <property type="protein sequence ID" value="KJV06539.1"/>
    <property type="molecule type" value="Genomic_DNA"/>
</dbReference>
<proteinExistence type="predicted"/>
<organism evidence="1 2">
    <name type="scientific">Methylocucumis oryzae</name>
    <dbReference type="NCBI Taxonomy" id="1632867"/>
    <lineage>
        <taxon>Bacteria</taxon>
        <taxon>Pseudomonadati</taxon>
        <taxon>Pseudomonadota</taxon>
        <taxon>Gammaproteobacteria</taxon>
        <taxon>Methylococcales</taxon>
        <taxon>Methylococcaceae</taxon>
        <taxon>Methylocucumis</taxon>
    </lineage>
</organism>
<keyword evidence="2" id="KW-1185">Reference proteome</keyword>
<evidence type="ECO:0008006" key="3">
    <source>
        <dbReference type="Google" id="ProtNLM"/>
    </source>
</evidence>
<reference evidence="2" key="1">
    <citation type="submission" date="2015-03" db="EMBL/GenBank/DDBJ databases">
        <title>Draft genome sequence of a novel methanotroph (Sn10-6) isolated from flooded ricefield rhizosphere in India.</title>
        <authorList>
            <person name="Pandit P.S."/>
            <person name="Pore S.D."/>
            <person name="Arora P."/>
            <person name="Kapse N.G."/>
            <person name="Dhakephalkar P.K."/>
            <person name="Rahalkar M.C."/>
        </authorList>
    </citation>
    <scope>NUCLEOTIDE SEQUENCE [LARGE SCALE GENOMIC DNA]</scope>
    <source>
        <strain evidence="2">Sn10-6</strain>
    </source>
</reference>
<evidence type="ECO:0000313" key="1">
    <source>
        <dbReference type="EMBL" id="KJV06539.1"/>
    </source>
</evidence>
<sequence length="74" mass="8334">MDTATRTIGIDIAKNIFHLVIQESDGSLTKKKLKRKELLNFIANTPRSLIGLEACGGAHYWARVVPSWGMKRCY</sequence>
<dbReference type="OrthoDB" id="5289737at2"/>
<dbReference type="AlphaFoldDB" id="A0A0F3ILV0"/>
<protein>
    <recommendedName>
        <fullName evidence="3">Transposase</fullName>
    </recommendedName>
</protein>
<accession>A0A0F3ILV0</accession>
<gene>
    <name evidence="1" type="ORF">VZ94_10580</name>
</gene>